<protein>
    <submittedName>
        <fullName evidence="1">Uncharacterized protein</fullName>
    </submittedName>
</protein>
<dbReference type="AlphaFoldDB" id="A0A5T0JIS3"/>
<dbReference type="EMBL" id="AACCII010000003">
    <property type="protein sequence ID" value="EAJ9718534.1"/>
    <property type="molecule type" value="Genomic_DNA"/>
</dbReference>
<gene>
    <name evidence="1" type="ORF">E8P16_03605</name>
</gene>
<sequence length="80" mass="9328">MIFIVLFGEANKSYIEKINKKYNINLEAIQSIGFGVCNNSDYKSQTCKNYLRYFENSLERSIAQIKKEEIEKISHGKSKK</sequence>
<dbReference type="Proteomes" id="UP000349590">
    <property type="component" value="Unassembled WGS sequence"/>
</dbReference>
<reference evidence="1 2" key="1">
    <citation type="submission" date="2019-04" db="EMBL/GenBank/DDBJ databases">
        <authorList>
            <consortium name="PulseNet: The National Subtyping Network for Foodborne Disease Surveillance"/>
            <person name="Tarr C.L."/>
            <person name="Trees E."/>
            <person name="Katz L.S."/>
            <person name="Carleton-Romer H.A."/>
            <person name="Stroika S."/>
            <person name="Kucerova Z."/>
            <person name="Roache K.F."/>
            <person name="Sabol A.L."/>
            <person name="Besser J."/>
            <person name="Gerner-Smidt P."/>
        </authorList>
    </citation>
    <scope>NUCLEOTIDE SEQUENCE [LARGE SCALE GENOMIC DNA]</scope>
    <source>
        <strain evidence="1 2">PNUSAC009041</strain>
    </source>
</reference>
<accession>A0A5T0JIS3</accession>
<evidence type="ECO:0000313" key="2">
    <source>
        <dbReference type="Proteomes" id="UP000349590"/>
    </source>
</evidence>
<comment type="caution">
    <text evidence="1">The sequence shown here is derived from an EMBL/GenBank/DDBJ whole genome shotgun (WGS) entry which is preliminary data.</text>
</comment>
<evidence type="ECO:0000313" key="1">
    <source>
        <dbReference type="EMBL" id="EAJ9718534.1"/>
    </source>
</evidence>
<organism evidence="1 2">
    <name type="scientific">Campylobacter jejuni</name>
    <dbReference type="NCBI Taxonomy" id="197"/>
    <lineage>
        <taxon>Bacteria</taxon>
        <taxon>Pseudomonadati</taxon>
        <taxon>Campylobacterota</taxon>
        <taxon>Epsilonproteobacteria</taxon>
        <taxon>Campylobacterales</taxon>
        <taxon>Campylobacteraceae</taxon>
        <taxon>Campylobacter</taxon>
    </lineage>
</organism>
<name>A0A5T0JIS3_CAMJU</name>
<proteinExistence type="predicted"/>